<evidence type="ECO:0000313" key="2">
    <source>
        <dbReference type="EMBL" id="PKW19968.1"/>
    </source>
</evidence>
<keyword evidence="3" id="KW-0808">Transferase</keyword>
<dbReference type="Gene3D" id="3.40.50.150">
    <property type="entry name" value="Vaccinia Virus protein VP39"/>
    <property type="match status" value="1"/>
</dbReference>
<dbReference type="PANTHER" id="PTHR43861">
    <property type="entry name" value="TRANS-ACONITATE 2-METHYLTRANSFERASE-RELATED"/>
    <property type="match status" value="1"/>
</dbReference>
<dbReference type="InterPro" id="IPR013216">
    <property type="entry name" value="Methyltransf_11"/>
</dbReference>
<feature type="domain" description="Methyltransferase type 11" evidence="1">
    <location>
        <begin position="50"/>
        <end position="137"/>
    </location>
</feature>
<evidence type="ECO:0000313" key="3">
    <source>
        <dbReference type="EMBL" id="RLJ22992.1"/>
    </source>
</evidence>
<reference evidence="2 4" key="1">
    <citation type="submission" date="2017-12" db="EMBL/GenBank/DDBJ databases">
        <title>Genomic Encyclopedia of Type Strains, Phase III (KMG-III): the genomes of soil and plant-associated and newly described type strains.</title>
        <authorList>
            <person name="Whitman W."/>
        </authorList>
    </citation>
    <scope>NUCLEOTIDE SEQUENCE [LARGE SCALE GENOMIC DNA]</scope>
    <source>
        <strain evidence="2 4">IP-10</strain>
    </source>
</reference>
<protein>
    <submittedName>
        <fullName evidence="3">Methyltransferase family protein</fullName>
    </submittedName>
</protein>
<sequence>MIEEIKIYYDELASTYDQNRFGNSYGTYIDIQERAYLKKYLPHLSSANILDLGCGTGRFLDLASHGVDISPKMIDVAKHKFPEKNINLGSVSDIPHPDTFFDIIFSFHVIMHLDKVTVHEFLKESHQKLKKGGKLIFDFPSQKRRKLFNYKKTGWHGANALSIKDIESLITPDWTIKYYRGILFFPIHRFPSSARPLLQKIDAFFCKSFLKEYSSYLVIELEKAQPSEKTYPNRNKTKIQGN</sequence>
<dbReference type="Proteomes" id="UP000233767">
    <property type="component" value="Unassembled WGS sequence"/>
</dbReference>
<dbReference type="RefSeq" id="WP_218971866.1">
    <property type="nucleotide sequence ID" value="NZ_PJND01000013.1"/>
</dbReference>
<dbReference type="GO" id="GO:0008757">
    <property type="term" value="F:S-adenosylmethionine-dependent methyltransferase activity"/>
    <property type="evidence" value="ECO:0007669"/>
    <property type="project" value="InterPro"/>
</dbReference>
<organism evidence="3 5">
    <name type="scientific">Flavobacterium lindanitolerans</name>
    <dbReference type="NCBI Taxonomy" id="428988"/>
    <lineage>
        <taxon>Bacteria</taxon>
        <taxon>Pseudomonadati</taxon>
        <taxon>Bacteroidota</taxon>
        <taxon>Flavobacteriia</taxon>
        <taxon>Flavobacteriales</taxon>
        <taxon>Flavobacteriaceae</taxon>
        <taxon>Flavobacterium</taxon>
    </lineage>
</organism>
<evidence type="ECO:0000313" key="5">
    <source>
        <dbReference type="Proteomes" id="UP000275027"/>
    </source>
</evidence>
<name>A0A497TYN8_9FLAO</name>
<dbReference type="EMBL" id="PJND01000013">
    <property type="protein sequence ID" value="PKW19968.1"/>
    <property type="molecule type" value="Genomic_DNA"/>
</dbReference>
<reference evidence="3 5" key="2">
    <citation type="submission" date="2018-10" db="EMBL/GenBank/DDBJ databases">
        <title>Genomic Encyclopedia of Archaeal and Bacterial Type Strains, Phase II (KMG-II): from individual species to whole genera.</title>
        <authorList>
            <person name="Goeker M."/>
        </authorList>
    </citation>
    <scope>NUCLEOTIDE SEQUENCE [LARGE SCALE GENOMIC DNA]</scope>
    <source>
        <strain evidence="3 5">DSM 21886</strain>
    </source>
</reference>
<evidence type="ECO:0000313" key="4">
    <source>
        <dbReference type="Proteomes" id="UP000233767"/>
    </source>
</evidence>
<dbReference type="EMBL" id="RCCB01000017">
    <property type="protein sequence ID" value="RLJ22992.1"/>
    <property type="molecule type" value="Genomic_DNA"/>
</dbReference>
<keyword evidence="4" id="KW-1185">Reference proteome</keyword>
<dbReference type="Proteomes" id="UP000275027">
    <property type="component" value="Unassembled WGS sequence"/>
</dbReference>
<dbReference type="SUPFAM" id="SSF53335">
    <property type="entry name" value="S-adenosyl-L-methionine-dependent methyltransferases"/>
    <property type="match status" value="1"/>
</dbReference>
<dbReference type="Pfam" id="PF08241">
    <property type="entry name" value="Methyltransf_11"/>
    <property type="match status" value="1"/>
</dbReference>
<keyword evidence="3" id="KW-0489">Methyltransferase</keyword>
<accession>A0A497TYN8</accession>
<gene>
    <name evidence="2" type="ORF">B0G92_3316</name>
    <name evidence="3" type="ORF">CLV50_3360</name>
</gene>
<dbReference type="InterPro" id="IPR029063">
    <property type="entry name" value="SAM-dependent_MTases_sf"/>
</dbReference>
<comment type="caution">
    <text evidence="3">The sequence shown here is derived from an EMBL/GenBank/DDBJ whole genome shotgun (WGS) entry which is preliminary data.</text>
</comment>
<evidence type="ECO:0000259" key="1">
    <source>
        <dbReference type="Pfam" id="PF08241"/>
    </source>
</evidence>
<dbReference type="CDD" id="cd02440">
    <property type="entry name" value="AdoMet_MTases"/>
    <property type="match status" value="1"/>
</dbReference>
<dbReference type="AlphaFoldDB" id="A0A497TYN8"/>
<proteinExistence type="predicted"/>
<dbReference type="GO" id="GO:0032259">
    <property type="term" value="P:methylation"/>
    <property type="evidence" value="ECO:0007669"/>
    <property type="project" value="UniProtKB-KW"/>
</dbReference>